<evidence type="ECO:0000256" key="3">
    <source>
        <dbReference type="ARBA" id="ARBA00022840"/>
    </source>
</evidence>
<keyword evidence="1" id="KW-0813">Transport</keyword>
<dbReference type="Pfam" id="PF00005">
    <property type="entry name" value="ABC_tran"/>
    <property type="match status" value="1"/>
</dbReference>
<keyword evidence="3 5" id="KW-0067">ATP-binding</keyword>
<dbReference type="PROSITE" id="PS50893">
    <property type="entry name" value="ABC_TRANSPORTER_2"/>
    <property type="match status" value="1"/>
</dbReference>
<keyword evidence="6" id="KW-1185">Reference proteome</keyword>
<dbReference type="Proteomes" id="UP001434337">
    <property type="component" value="Chromosome"/>
</dbReference>
<evidence type="ECO:0000256" key="1">
    <source>
        <dbReference type="ARBA" id="ARBA00022448"/>
    </source>
</evidence>
<evidence type="ECO:0000256" key="2">
    <source>
        <dbReference type="ARBA" id="ARBA00022741"/>
    </source>
</evidence>
<dbReference type="InterPro" id="IPR017871">
    <property type="entry name" value="ABC_transporter-like_CS"/>
</dbReference>
<keyword evidence="2" id="KW-0547">Nucleotide-binding</keyword>
<evidence type="ECO:0000313" key="5">
    <source>
        <dbReference type="EMBL" id="WZW98765.1"/>
    </source>
</evidence>
<name>A0ABZ3CAH9_9ACTN</name>
<dbReference type="GO" id="GO:0005524">
    <property type="term" value="F:ATP binding"/>
    <property type="evidence" value="ECO:0007669"/>
    <property type="project" value="UniProtKB-KW"/>
</dbReference>
<accession>A0ABZ3CAH9</accession>
<organism evidence="5 6">
    <name type="scientific">Propioniciclava soli</name>
    <dbReference type="NCBI Taxonomy" id="2775081"/>
    <lineage>
        <taxon>Bacteria</taxon>
        <taxon>Bacillati</taxon>
        <taxon>Actinomycetota</taxon>
        <taxon>Actinomycetes</taxon>
        <taxon>Propionibacteriales</taxon>
        <taxon>Propionibacteriaceae</taxon>
        <taxon>Propioniciclava</taxon>
    </lineage>
</organism>
<dbReference type="PROSITE" id="PS00211">
    <property type="entry name" value="ABC_TRANSPORTER_1"/>
    <property type="match status" value="1"/>
</dbReference>
<dbReference type="SMART" id="SM00382">
    <property type="entry name" value="AAA"/>
    <property type="match status" value="1"/>
</dbReference>
<proteinExistence type="predicted"/>
<reference evidence="5 6" key="1">
    <citation type="journal article" date="2023" name="Environ Microbiome">
        <title>A coral-associated actinobacterium mitigates coral bleaching under heat stress.</title>
        <authorList>
            <person name="Li J."/>
            <person name="Zou Y."/>
            <person name="Li Q."/>
            <person name="Zhang J."/>
            <person name="Bourne D.G."/>
            <person name="Lyu Y."/>
            <person name="Liu C."/>
            <person name="Zhang S."/>
        </authorList>
    </citation>
    <scope>NUCLEOTIDE SEQUENCE [LARGE SCALE GENOMIC DNA]</scope>
    <source>
        <strain evidence="5 6">SCSIO 13291</strain>
    </source>
</reference>
<feature type="domain" description="ABC transporter" evidence="4">
    <location>
        <begin position="5"/>
        <end position="215"/>
    </location>
</feature>
<dbReference type="InterPro" id="IPR003439">
    <property type="entry name" value="ABC_transporter-like_ATP-bd"/>
</dbReference>
<dbReference type="RefSeq" id="WP_232550250.1">
    <property type="nucleotide sequence ID" value="NZ_CP115965.1"/>
</dbReference>
<evidence type="ECO:0000259" key="4">
    <source>
        <dbReference type="PROSITE" id="PS50893"/>
    </source>
</evidence>
<dbReference type="InterPro" id="IPR003593">
    <property type="entry name" value="AAA+_ATPase"/>
</dbReference>
<dbReference type="PANTHER" id="PTHR42939">
    <property type="entry name" value="ABC TRANSPORTER ATP-BINDING PROTEIN ALBC-RELATED"/>
    <property type="match status" value="1"/>
</dbReference>
<gene>
    <name evidence="5" type="ORF">PCC79_00730</name>
</gene>
<dbReference type="EMBL" id="CP115965">
    <property type="protein sequence ID" value="WZW98765.1"/>
    <property type="molecule type" value="Genomic_DNA"/>
</dbReference>
<dbReference type="Gene3D" id="3.40.50.300">
    <property type="entry name" value="P-loop containing nucleotide triphosphate hydrolases"/>
    <property type="match status" value="1"/>
</dbReference>
<protein>
    <submittedName>
        <fullName evidence="5">ABC transporter ATP-binding protein</fullName>
    </submittedName>
</protein>
<evidence type="ECO:0000313" key="6">
    <source>
        <dbReference type="Proteomes" id="UP001434337"/>
    </source>
</evidence>
<sequence length="215" mass="23166">MEYAATLTAVSKSFKGLDVLQDVNLAVPRGSLCGIQGPNGSGKSVLFKLICGLVTPDAGEVWLSPDLREKGDSYPIGVGAIIDRPGYLPGLTGLENLLELASIRKVASRADVTTAMERVGLSPGTRQHVRNYSLGMKQKLAIAQAFMEGQQLLLLDEAFNGLDASSVETTRQLLRDLNAEGRTIVITSHQQEDIDTLCASVWRINHHTLEPVTPS</sequence>
<dbReference type="SUPFAM" id="SSF52540">
    <property type="entry name" value="P-loop containing nucleoside triphosphate hydrolases"/>
    <property type="match status" value="1"/>
</dbReference>
<dbReference type="InterPro" id="IPR051782">
    <property type="entry name" value="ABC_Transporter_VariousFunc"/>
</dbReference>
<dbReference type="PANTHER" id="PTHR42939:SF1">
    <property type="entry name" value="ABC TRANSPORTER ATP-BINDING PROTEIN ALBC-RELATED"/>
    <property type="match status" value="1"/>
</dbReference>
<dbReference type="InterPro" id="IPR027417">
    <property type="entry name" value="P-loop_NTPase"/>
</dbReference>